<feature type="compositionally biased region" description="Polar residues" evidence="2">
    <location>
        <begin position="1008"/>
        <end position="1019"/>
    </location>
</feature>
<dbReference type="PANTHER" id="PTHR15696">
    <property type="entry name" value="SMG-7 SUPPRESSOR WITH MORPHOLOGICAL EFFECT ON GENITALIA PROTEIN 7"/>
    <property type="match status" value="1"/>
</dbReference>
<name>A0A5S6QPJ7_TRIMR</name>
<dbReference type="STRING" id="70415.A0A5S6QPJ7"/>
<dbReference type="WBParaSite" id="TMUE_2000009103.1">
    <property type="protein sequence ID" value="TMUE_2000009103.1"/>
    <property type="gene ID" value="WBGene00295279"/>
</dbReference>
<feature type="compositionally biased region" description="Low complexity" evidence="2">
    <location>
        <begin position="235"/>
        <end position="247"/>
    </location>
</feature>
<protein>
    <submittedName>
        <fullName evidence="5">PINc domain-containing protein</fullName>
    </submittedName>
</protein>
<dbReference type="InterPro" id="IPR011990">
    <property type="entry name" value="TPR-like_helical_dom_sf"/>
</dbReference>
<dbReference type="SMART" id="SM00670">
    <property type="entry name" value="PINc"/>
    <property type="match status" value="1"/>
</dbReference>
<sequence>MGESMLNEVLVSSADFGGDELFGLEKTSTLESDVEVRPKRPPRELYRPPQRRNQALPQCDDTATVMESAAKDYSMLIRGKYRILDVMPKDQRSKLRPPLADRLSDSCQNYRNGRFPRQRGYFTRSGYRTNCNEPWAGKGTASDDLAPRKEFDGRRDQFCNRRSFSRRRYGADSSRFVSRQSARTVADVHGSSERWNMSKLRRFLLESPFGQTPPPNEENACSDEVDPTKGVAAKSSVSETSVTVDSPDLSESDDESEEEECGSQPWESDRSGQSAVDGEEPDTSVSVISPTSASSASQTGMTAIFLDDEGDEDVIAGILRFKRSMMAKADQEEKDASSRKLIKPLLGRGCNGAASGNGILRLPTPISIELGNSQENRSPMSSDTETTLSKQIMSSSDRDVVSRNDDEASSPSGRLEDANLRSVFLKKVKNEMGSDLAVIDSLVSKVRAYLDRQSTATPEMFLEYKSNVQSVVSHYEKLLHQHLEWQLRSVLEKRLWKDALHPFMDSLRKEVRSDWAEYNSNPEYDVVVESASALYVGLLQWYKREFNLDLPEYHEYLTGNLERPVRPCKLPKSADSKLAFASCQRFAIALADLSRYKGEDDPESGYAASEKYSTQAIHLVPHNGRPYSQLALLYNQKNLRLEVAYFLARALAVKHPVGSASDRLAVMYKNVEKESSFLDLYTASCHEETGFLAREISRKNWNSKVLAFSAWLADLTTEQLFKNSICSMLRLHLSLYTGIKVERFSTYARPTLVQFAELFERSDNPMTGLQVVRYVMVCLFSVHWSLCNADGWCEAAELSVRFALSVFYLLISMLHENIDNILRGNVGNVVRKILPAVHLLCQWISTSEVYELICRAPQLDWFNDPRDKDIKWSVFANLCNRLELGKLIKRHCAYDLGKQSGGKSVVLLEDLECCAFFKVFPTYPTTYNIRNDADEVEAATRLRFGSLLNLAYYLDGKDSAFFAYDTKRREFSGFSCLKCLSTHRAQPRSAASDDGDDVAESDSEERSTVNGDNDGSRQASLDVLKTANHQRKVMLSDDRPALGMRLIDLIRYAVIDTNSLIDHLDAVYHILKARRPTVVVPTIVYNELVGLDKSGEKPHAQSRARSAIKMLQEFSHDPSYSVKSVTCSGKLLSSFRFSKNEETIKLENMNDDLIAQICVNMSIKEGISEESSRHFRKVALLTDDRNLKIKAFGLRLYVLSVPLFLERLSTKL</sequence>
<dbReference type="Proteomes" id="UP000046395">
    <property type="component" value="Unassembled WGS sequence"/>
</dbReference>
<dbReference type="Gene3D" id="3.40.50.1010">
    <property type="entry name" value="5'-nuclease"/>
    <property type="match status" value="1"/>
</dbReference>
<accession>A0A5S6QPJ7</accession>
<keyword evidence="4" id="KW-1185">Reference proteome</keyword>
<dbReference type="GO" id="GO:0070034">
    <property type="term" value="F:telomerase RNA binding"/>
    <property type="evidence" value="ECO:0007669"/>
    <property type="project" value="TreeGrafter"/>
</dbReference>
<keyword evidence="1" id="KW-0866">Nonsense-mediated mRNA decay</keyword>
<evidence type="ECO:0000313" key="4">
    <source>
        <dbReference type="Proteomes" id="UP000046395"/>
    </source>
</evidence>
<organism evidence="4 5">
    <name type="scientific">Trichuris muris</name>
    <name type="common">Mouse whipworm</name>
    <dbReference type="NCBI Taxonomy" id="70415"/>
    <lineage>
        <taxon>Eukaryota</taxon>
        <taxon>Metazoa</taxon>
        <taxon>Ecdysozoa</taxon>
        <taxon>Nematoda</taxon>
        <taxon>Enoplea</taxon>
        <taxon>Dorylaimia</taxon>
        <taxon>Trichinellida</taxon>
        <taxon>Trichuridae</taxon>
        <taxon>Trichuris</taxon>
    </lineage>
</organism>
<evidence type="ECO:0000259" key="3">
    <source>
        <dbReference type="SMART" id="SM00670"/>
    </source>
</evidence>
<dbReference type="PANTHER" id="PTHR15696:SF0">
    <property type="entry name" value="TELOMERASE-BINDING PROTEIN EST1A"/>
    <property type="match status" value="1"/>
</dbReference>
<dbReference type="SUPFAM" id="SSF48452">
    <property type="entry name" value="TPR-like"/>
    <property type="match status" value="1"/>
</dbReference>
<dbReference type="InterPro" id="IPR018834">
    <property type="entry name" value="DNA/RNA-bd_Est1-type"/>
</dbReference>
<feature type="compositionally biased region" description="Acidic residues" evidence="2">
    <location>
        <begin position="993"/>
        <end position="1003"/>
    </location>
</feature>
<proteinExistence type="predicted"/>
<feature type="compositionally biased region" description="Acidic residues" evidence="2">
    <location>
        <begin position="248"/>
        <end position="261"/>
    </location>
</feature>
<dbReference type="GO" id="GO:0000184">
    <property type="term" value="P:nuclear-transcribed mRNA catabolic process, nonsense-mediated decay"/>
    <property type="evidence" value="ECO:0007669"/>
    <property type="project" value="UniProtKB-KW"/>
</dbReference>
<dbReference type="GO" id="GO:0005697">
    <property type="term" value="C:telomerase holoenzyme complex"/>
    <property type="evidence" value="ECO:0007669"/>
    <property type="project" value="TreeGrafter"/>
</dbReference>
<evidence type="ECO:0000256" key="1">
    <source>
        <dbReference type="ARBA" id="ARBA00023161"/>
    </source>
</evidence>
<reference evidence="5" key="1">
    <citation type="submission" date="2019-12" db="UniProtKB">
        <authorList>
            <consortium name="WormBaseParasite"/>
        </authorList>
    </citation>
    <scope>IDENTIFICATION</scope>
</reference>
<dbReference type="Gene3D" id="1.25.40.10">
    <property type="entry name" value="Tetratricopeptide repeat domain"/>
    <property type="match status" value="1"/>
</dbReference>
<feature type="region of interest" description="Disordered" evidence="2">
    <location>
        <begin position="987"/>
        <end position="1019"/>
    </location>
</feature>
<dbReference type="InterPro" id="IPR002716">
    <property type="entry name" value="PIN_dom"/>
</dbReference>
<feature type="compositionally biased region" description="Basic and acidic residues" evidence="2">
    <location>
        <begin position="34"/>
        <end position="46"/>
    </location>
</feature>
<feature type="compositionally biased region" description="Low complexity" evidence="2">
    <location>
        <begin position="283"/>
        <end position="297"/>
    </location>
</feature>
<evidence type="ECO:0000313" key="5">
    <source>
        <dbReference type="WBParaSite" id="TMUE_2000009103.1"/>
    </source>
</evidence>
<feature type="compositionally biased region" description="Polar residues" evidence="2">
    <location>
        <begin position="370"/>
        <end position="393"/>
    </location>
</feature>
<dbReference type="InterPro" id="IPR029060">
    <property type="entry name" value="PIN-like_dom_sf"/>
</dbReference>
<feature type="region of interest" description="Disordered" evidence="2">
    <location>
        <begin position="207"/>
        <end position="298"/>
    </location>
</feature>
<dbReference type="SUPFAM" id="SSF88723">
    <property type="entry name" value="PIN domain-like"/>
    <property type="match status" value="1"/>
</dbReference>
<feature type="region of interest" description="Disordered" evidence="2">
    <location>
        <begin position="29"/>
        <end position="55"/>
    </location>
</feature>
<dbReference type="Pfam" id="PF10373">
    <property type="entry name" value="EST1_DNA_bind"/>
    <property type="match status" value="1"/>
</dbReference>
<dbReference type="GO" id="GO:0042162">
    <property type="term" value="F:telomeric DNA binding"/>
    <property type="evidence" value="ECO:0007669"/>
    <property type="project" value="TreeGrafter"/>
</dbReference>
<feature type="region of interest" description="Disordered" evidence="2">
    <location>
        <begin position="370"/>
        <end position="414"/>
    </location>
</feature>
<dbReference type="AlphaFoldDB" id="A0A5S6QPJ7"/>
<feature type="domain" description="PIN" evidence="3">
    <location>
        <begin position="1051"/>
        <end position="1189"/>
    </location>
</feature>
<dbReference type="InterPro" id="IPR045153">
    <property type="entry name" value="Est1/Ebs1-like"/>
</dbReference>
<feature type="compositionally biased region" description="Basic and acidic residues" evidence="2">
    <location>
        <begin position="396"/>
        <end position="406"/>
    </location>
</feature>
<dbReference type="Pfam" id="PF13638">
    <property type="entry name" value="PIN_4"/>
    <property type="match status" value="1"/>
</dbReference>
<evidence type="ECO:0000256" key="2">
    <source>
        <dbReference type="SAM" id="MobiDB-lite"/>
    </source>
</evidence>